<feature type="transmembrane region" description="Helical" evidence="1">
    <location>
        <begin position="45"/>
        <end position="62"/>
    </location>
</feature>
<name>A0AAU7DD42_9BACT</name>
<feature type="transmembrane region" description="Helical" evidence="1">
    <location>
        <begin position="101"/>
        <end position="122"/>
    </location>
</feature>
<protein>
    <recommendedName>
        <fullName evidence="3">O-antigen ligase</fullName>
    </recommendedName>
</protein>
<feature type="transmembrane region" description="Helical" evidence="1">
    <location>
        <begin position="129"/>
        <end position="148"/>
    </location>
</feature>
<accession>A0AAU7DD42</accession>
<reference evidence="2" key="1">
    <citation type="submission" date="2023-03" db="EMBL/GenBank/DDBJ databases">
        <title>Edaphobacter sp.</title>
        <authorList>
            <person name="Huber K.J."/>
            <person name="Papendorf J."/>
            <person name="Pilke C."/>
            <person name="Bunk B."/>
            <person name="Sproeer C."/>
            <person name="Pester M."/>
        </authorList>
    </citation>
    <scope>NUCLEOTIDE SEQUENCE</scope>
    <source>
        <strain evidence="2">DSM 110680</strain>
    </source>
</reference>
<feature type="transmembrane region" description="Helical" evidence="1">
    <location>
        <begin position="71"/>
        <end position="89"/>
    </location>
</feature>
<gene>
    <name evidence="2" type="ORF">P8935_14285</name>
</gene>
<keyword evidence="1" id="KW-0812">Transmembrane</keyword>
<keyword evidence="1" id="KW-1133">Transmembrane helix</keyword>
<dbReference type="RefSeq" id="WP_348260970.1">
    <property type="nucleotide sequence ID" value="NZ_CP121196.1"/>
</dbReference>
<dbReference type="AlphaFoldDB" id="A0AAU7DD42"/>
<feature type="transmembrane region" description="Helical" evidence="1">
    <location>
        <begin position="184"/>
        <end position="200"/>
    </location>
</feature>
<organism evidence="2">
    <name type="scientific">Telmatobacter sp. DSM 110680</name>
    <dbReference type="NCBI Taxonomy" id="3036704"/>
    <lineage>
        <taxon>Bacteria</taxon>
        <taxon>Pseudomonadati</taxon>
        <taxon>Acidobacteriota</taxon>
        <taxon>Terriglobia</taxon>
        <taxon>Terriglobales</taxon>
        <taxon>Acidobacteriaceae</taxon>
        <taxon>Telmatobacter</taxon>
    </lineage>
</organism>
<keyword evidence="1" id="KW-0472">Membrane</keyword>
<feature type="transmembrane region" description="Helical" evidence="1">
    <location>
        <begin position="383"/>
        <end position="404"/>
    </location>
</feature>
<feature type="transmembrane region" description="Helical" evidence="1">
    <location>
        <begin position="206"/>
        <end position="224"/>
    </location>
</feature>
<proteinExistence type="predicted"/>
<evidence type="ECO:0000256" key="1">
    <source>
        <dbReference type="SAM" id="Phobius"/>
    </source>
</evidence>
<feature type="transmembrane region" description="Helical" evidence="1">
    <location>
        <begin position="160"/>
        <end position="179"/>
    </location>
</feature>
<evidence type="ECO:0000313" key="2">
    <source>
        <dbReference type="EMBL" id="XBH15739.1"/>
    </source>
</evidence>
<feature type="transmembrane region" description="Helical" evidence="1">
    <location>
        <begin position="20"/>
        <end position="39"/>
    </location>
</feature>
<sequence>MIKATVRKFVPPTRQPRPVMQIITEGMICILGLLSSVLIHIVGDLFVTELILITCLPFFLFARGRSLLKPYTIRLLVLLGLWFLSQVLTDAYREVVMTNRLRGMANIAFFAAEIACLTMLLTSDRRKTIFLAFYAIGSIVMARLSPYVASFDERGDRWKWGYATGCILLTVLISCFLIARRQHIFALLLLFGTNAVNLLYNYRSAFLELLVTTVLVVPFIPERIGSLRLLPRRNNLLRVAIVATFALAGGWSANQLVKFASQSGLVSEEAQLKNESEASVGNLILGGRPEFFIGLQAAIDSPLLGHGSWASDLKYAELMAEWHHESGQQGFVEQERESQGVIPTHSHIIAAWVFAGILGILFWAYLFWLVLRAIVVVAIRRPTLAPIYAWLLVSYCWAILFSPFGSTSRIIEAVTIVIIVDLLEPKTVGVRGTHLLKGRWKRFGLVRRAPIAMIPNLGRSRPWRVH</sequence>
<feature type="transmembrane region" description="Helical" evidence="1">
    <location>
        <begin position="349"/>
        <end position="371"/>
    </location>
</feature>
<evidence type="ECO:0008006" key="3">
    <source>
        <dbReference type="Google" id="ProtNLM"/>
    </source>
</evidence>
<dbReference type="EMBL" id="CP121196">
    <property type="protein sequence ID" value="XBH15739.1"/>
    <property type="molecule type" value="Genomic_DNA"/>
</dbReference>
<feature type="transmembrane region" description="Helical" evidence="1">
    <location>
        <begin position="236"/>
        <end position="253"/>
    </location>
</feature>